<evidence type="ECO:0000256" key="8">
    <source>
        <dbReference type="ARBA" id="ARBA00049902"/>
    </source>
</evidence>
<evidence type="ECO:0000256" key="6">
    <source>
        <dbReference type="ARBA" id="ARBA00023268"/>
    </source>
</evidence>
<name>A0A3E0HU55_9PSEU</name>
<keyword evidence="2" id="KW-0645">Protease</keyword>
<evidence type="ECO:0000313" key="13">
    <source>
        <dbReference type="Proteomes" id="UP000256269"/>
    </source>
</evidence>
<dbReference type="Gene3D" id="3.40.710.10">
    <property type="entry name" value="DD-peptidase/beta-lactamase superfamily"/>
    <property type="match status" value="1"/>
</dbReference>
<dbReference type="GO" id="GO:0009252">
    <property type="term" value="P:peptidoglycan biosynthetic process"/>
    <property type="evidence" value="ECO:0007669"/>
    <property type="project" value="TreeGrafter"/>
</dbReference>
<evidence type="ECO:0000256" key="1">
    <source>
        <dbReference type="ARBA" id="ARBA00022645"/>
    </source>
</evidence>
<keyword evidence="9" id="KW-0472">Membrane</keyword>
<dbReference type="AlphaFoldDB" id="A0A3E0HU55"/>
<comment type="caution">
    <text evidence="12">The sequence shown here is derived from an EMBL/GenBank/DDBJ whole genome shotgun (WGS) entry which is preliminary data.</text>
</comment>
<dbReference type="InterPro" id="IPR036950">
    <property type="entry name" value="PBP_transglycosylase"/>
</dbReference>
<evidence type="ECO:0000256" key="9">
    <source>
        <dbReference type="SAM" id="Phobius"/>
    </source>
</evidence>
<dbReference type="RefSeq" id="WP_147328472.1">
    <property type="nucleotide sequence ID" value="NZ_CP144375.1"/>
</dbReference>
<dbReference type="GO" id="GO:0009002">
    <property type="term" value="F:serine-type D-Ala-D-Ala carboxypeptidase activity"/>
    <property type="evidence" value="ECO:0007669"/>
    <property type="project" value="UniProtKB-EC"/>
</dbReference>
<evidence type="ECO:0000259" key="11">
    <source>
        <dbReference type="Pfam" id="PF00912"/>
    </source>
</evidence>
<feature type="domain" description="Penicillin-binding protein transpeptidase" evidence="10">
    <location>
        <begin position="334"/>
        <end position="600"/>
    </location>
</feature>
<feature type="transmembrane region" description="Helical" evidence="9">
    <location>
        <begin position="23"/>
        <end position="44"/>
    </location>
</feature>
<reference evidence="12 13" key="1">
    <citation type="submission" date="2018-08" db="EMBL/GenBank/DDBJ databases">
        <title>Genomic Encyclopedia of Archaeal and Bacterial Type Strains, Phase II (KMG-II): from individual species to whole genera.</title>
        <authorList>
            <person name="Goeker M."/>
        </authorList>
    </citation>
    <scope>NUCLEOTIDE SEQUENCE [LARGE SCALE GENOMIC DNA]</scope>
    <source>
        <strain evidence="12 13">DSM 45791</strain>
    </source>
</reference>
<dbReference type="GO" id="GO:0006508">
    <property type="term" value="P:proteolysis"/>
    <property type="evidence" value="ECO:0007669"/>
    <property type="project" value="UniProtKB-KW"/>
</dbReference>
<dbReference type="InterPro" id="IPR012338">
    <property type="entry name" value="Beta-lactam/transpept-like"/>
</dbReference>
<keyword evidence="9" id="KW-1133">Transmembrane helix</keyword>
<dbReference type="GO" id="GO:0008658">
    <property type="term" value="F:penicillin binding"/>
    <property type="evidence" value="ECO:0007669"/>
    <property type="project" value="InterPro"/>
</dbReference>
<keyword evidence="13" id="KW-1185">Reference proteome</keyword>
<keyword evidence="5" id="KW-0378">Hydrolase</keyword>
<dbReference type="Gene3D" id="1.10.3810.10">
    <property type="entry name" value="Biosynthetic peptidoglycan transglycosylase-like"/>
    <property type="match status" value="1"/>
</dbReference>
<dbReference type="InterPro" id="IPR050396">
    <property type="entry name" value="Glycosyltr_51/Transpeptidase"/>
</dbReference>
<keyword evidence="9" id="KW-0812">Transmembrane</keyword>
<evidence type="ECO:0000313" key="12">
    <source>
        <dbReference type="EMBL" id="REH49810.1"/>
    </source>
</evidence>
<dbReference type="InterPro" id="IPR001460">
    <property type="entry name" value="PCN-bd_Tpept"/>
</dbReference>
<evidence type="ECO:0000256" key="4">
    <source>
        <dbReference type="ARBA" id="ARBA00022679"/>
    </source>
</evidence>
<feature type="domain" description="Glycosyl transferase family 51" evidence="11">
    <location>
        <begin position="79"/>
        <end position="239"/>
    </location>
</feature>
<dbReference type="Pfam" id="PF00905">
    <property type="entry name" value="Transpeptidase"/>
    <property type="match status" value="1"/>
</dbReference>
<dbReference type="PANTHER" id="PTHR32282">
    <property type="entry name" value="BINDING PROTEIN TRANSPEPTIDASE, PUTATIVE-RELATED"/>
    <property type="match status" value="1"/>
</dbReference>
<keyword evidence="6" id="KW-0511">Multifunctional enzyme</keyword>
<dbReference type="PANTHER" id="PTHR32282:SF34">
    <property type="entry name" value="PENICILLIN-BINDING PROTEIN 1A"/>
    <property type="match status" value="1"/>
</dbReference>
<comment type="catalytic activity">
    <reaction evidence="7">
        <text>Preferential cleavage: (Ac)2-L-Lys-D-Ala-|-D-Ala. Also transpeptidation of peptidyl-alanyl moieties that are N-acyl substituents of D-alanine.</text>
        <dbReference type="EC" id="3.4.16.4"/>
    </reaction>
</comment>
<evidence type="ECO:0000256" key="7">
    <source>
        <dbReference type="ARBA" id="ARBA00034000"/>
    </source>
</evidence>
<evidence type="ECO:0000259" key="10">
    <source>
        <dbReference type="Pfam" id="PF00905"/>
    </source>
</evidence>
<dbReference type="GO" id="GO:0008955">
    <property type="term" value="F:peptidoglycan glycosyltransferase activity"/>
    <property type="evidence" value="ECO:0007669"/>
    <property type="project" value="UniProtKB-EC"/>
</dbReference>
<dbReference type="SUPFAM" id="SSF53955">
    <property type="entry name" value="Lysozyme-like"/>
    <property type="match status" value="1"/>
</dbReference>
<dbReference type="InterPro" id="IPR001264">
    <property type="entry name" value="Glyco_trans_51"/>
</dbReference>
<dbReference type="Proteomes" id="UP000256269">
    <property type="component" value="Unassembled WGS sequence"/>
</dbReference>
<dbReference type="Pfam" id="PF00912">
    <property type="entry name" value="Transgly"/>
    <property type="match status" value="1"/>
</dbReference>
<organism evidence="12 13">
    <name type="scientific">Kutzneria buriramensis</name>
    <dbReference type="NCBI Taxonomy" id="1045776"/>
    <lineage>
        <taxon>Bacteria</taxon>
        <taxon>Bacillati</taxon>
        <taxon>Actinomycetota</taxon>
        <taxon>Actinomycetes</taxon>
        <taxon>Pseudonocardiales</taxon>
        <taxon>Pseudonocardiaceae</taxon>
        <taxon>Kutzneria</taxon>
    </lineage>
</organism>
<evidence type="ECO:0000256" key="3">
    <source>
        <dbReference type="ARBA" id="ARBA00022676"/>
    </source>
</evidence>
<dbReference type="GO" id="GO:0030288">
    <property type="term" value="C:outer membrane-bounded periplasmic space"/>
    <property type="evidence" value="ECO:0007669"/>
    <property type="project" value="TreeGrafter"/>
</dbReference>
<keyword evidence="1 12" id="KW-0121">Carboxypeptidase</keyword>
<accession>A0A3E0HU55</accession>
<proteinExistence type="predicted"/>
<dbReference type="InterPro" id="IPR023346">
    <property type="entry name" value="Lysozyme-like_dom_sf"/>
</dbReference>
<keyword evidence="4" id="KW-0808">Transferase</keyword>
<evidence type="ECO:0000256" key="5">
    <source>
        <dbReference type="ARBA" id="ARBA00022801"/>
    </source>
</evidence>
<protein>
    <submittedName>
        <fullName evidence="12">Membrane peptidoglycan carboxypeptidase</fullName>
    </submittedName>
</protein>
<dbReference type="OrthoDB" id="9766909at2"/>
<sequence length="653" mass="69180">MAEEQLEDKRDNRKRVWRRVRRTCYVLVSAAFLVPVIGFVITYLTVDVPDPDTLAARETQTVSLYYSDGSKMVDIAPGGTRSKVTYAQIPDLVKHAVFAAEDATFEENAGFDVKSIVRALWIQLSGGHSGGSGITQQYVKAATGDDAPTLGRKWEELVTAFKMNNEKSKEDIFTAYANTVYIGRGAYGIAAGAQAYFGKNLNQLNASEAAQLAGMIQGPSKSEDGAYRSRRWTNVMTQMVDKGWLSAGDRARFTAPPGLIALDKARPTTLTGTREAIEDQVLDELSQQPFGISEDQAERQGVKIYTTIDPKAQDAAEQAVAGVMNGQPRALQQALVAVNPKTGGVTAYWGNAGPGTTDNAQTLQQPGTAFEPFDLVAALQQGIGPSSVFPSTSPQTFDNRQIANATDHYPCQPKCTLAQALQYSISTEFANLVYNRVSTRSVADAAHQAGIPGEVDGTKLLVGENGGNPDINIATGGGSTQVRPLDMAAAYATLAADGQRRAPHFISKITFSGGAAISRPDDAAAAFGSTSQQIADQVTATMTDGAQQNGLGLAGPWPTAVKTGAMPFAGADNAKAWTVGYTRSVAAAVWVGSDRYDAIHDKDGNPVAGNGLPGKIWQAFMNGYLKAVNAPVEQFPAPPGSAVLTTPTSGPTR</sequence>
<evidence type="ECO:0000256" key="2">
    <source>
        <dbReference type="ARBA" id="ARBA00022670"/>
    </source>
</evidence>
<gene>
    <name evidence="12" type="ORF">BCF44_10473</name>
</gene>
<dbReference type="EMBL" id="QUNO01000004">
    <property type="protein sequence ID" value="REH49810.1"/>
    <property type="molecule type" value="Genomic_DNA"/>
</dbReference>
<keyword evidence="3" id="KW-0328">Glycosyltransferase</keyword>
<comment type="catalytic activity">
    <reaction evidence="8">
        <text>[GlcNAc-(1-&gt;4)-Mur2Ac(oyl-L-Ala-gamma-D-Glu-L-Lys-D-Ala-D-Ala)](n)-di-trans,octa-cis-undecaprenyl diphosphate + beta-D-GlcNAc-(1-&gt;4)-Mur2Ac(oyl-L-Ala-gamma-D-Glu-L-Lys-D-Ala-D-Ala)-di-trans,octa-cis-undecaprenyl diphosphate = [GlcNAc-(1-&gt;4)-Mur2Ac(oyl-L-Ala-gamma-D-Glu-L-Lys-D-Ala-D-Ala)](n+1)-di-trans,octa-cis-undecaprenyl diphosphate + di-trans,octa-cis-undecaprenyl diphosphate + H(+)</text>
        <dbReference type="Rhea" id="RHEA:23708"/>
        <dbReference type="Rhea" id="RHEA-COMP:9602"/>
        <dbReference type="Rhea" id="RHEA-COMP:9603"/>
        <dbReference type="ChEBI" id="CHEBI:15378"/>
        <dbReference type="ChEBI" id="CHEBI:58405"/>
        <dbReference type="ChEBI" id="CHEBI:60033"/>
        <dbReference type="ChEBI" id="CHEBI:78435"/>
        <dbReference type="EC" id="2.4.99.28"/>
    </reaction>
</comment>
<dbReference type="SUPFAM" id="SSF56601">
    <property type="entry name" value="beta-lactamase/transpeptidase-like"/>
    <property type="match status" value="1"/>
</dbReference>